<protein>
    <submittedName>
        <fullName evidence="2">Uncharacterized protein</fullName>
    </submittedName>
</protein>
<sequence length="84" mass="9773">MTSHNEYRPSKMTSHNEHWPPKMTSRNEHRPSKMTLRNENRPRKTTSRISYTGTVCDIAKRTSVVKTGDYFRTTTTAAHELGHK</sequence>
<dbReference type="EMBL" id="JAEAOA010001888">
    <property type="protein sequence ID" value="KAK3591513.1"/>
    <property type="molecule type" value="Genomic_DNA"/>
</dbReference>
<gene>
    <name evidence="2" type="ORF">CHS0354_031620</name>
</gene>
<dbReference type="GO" id="GO:0008237">
    <property type="term" value="F:metallopeptidase activity"/>
    <property type="evidence" value="ECO:0007669"/>
    <property type="project" value="InterPro"/>
</dbReference>
<organism evidence="2 3">
    <name type="scientific">Potamilus streckersoni</name>
    <dbReference type="NCBI Taxonomy" id="2493646"/>
    <lineage>
        <taxon>Eukaryota</taxon>
        <taxon>Metazoa</taxon>
        <taxon>Spiralia</taxon>
        <taxon>Lophotrochozoa</taxon>
        <taxon>Mollusca</taxon>
        <taxon>Bivalvia</taxon>
        <taxon>Autobranchia</taxon>
        <taxon>Heteroconchia</taxon>
        <taxon>Palaeoheterodonta</taxon>
        <taxon>Unionida</taxon>
        <taxon>Unionoidea</taxon>
        <taxon>Unionidae</taxon>
        <taxon>Ambleminae</taxon>
        <taxon>Lampsilini</taxon>
        <taxon>Potamilus</taxon>
    </lineage>
</organism>
<evidence type="ECO:0000313" key="3">
    <source>
        <dbReference type="Proteomes" id="UP001195483"/>
    </source>
</evidence>
<comment type="caution">
    <text evidence="2">The sequence shown here is derived from an EMBL/GenBank/DDBJ whole genome shotgun (WGS) entry which is preliminary data.</text>
</comment>
<feature type="region of interest" description="Disordered" evidence="1">
    <location>
        <begin position="1"/>
        <end position="48"/>
    </location>
</feature>
<name>A0AAE0SGY8_9BIVA</name>
<dbReference type="AlphaFoldDB" id="A0AAE0SGY8"/>
<dbReference type="SUPFAM" id="SSF55486">
    <property type="entry name" value="Metalloproteases ('zincins'), catalytic domain"/>
    <property type="match status" value="1"/>
</dbReference>
<feature type="compositionally biased region" description="Basic and acidic residues" evidence="1">
    <location>
        <begin position="1"/>
        <end position="42"/>
    </location>
</feature>
<keyword evidence="3" id="KW-1185">Reference proteome</keyword>
<evidence type="ECO:0000256" key="1">
    <source>
        <dbReference type="SAM" id="MobiDB-lite"/>
    </source>
</evidence>
<reference evidence="2" key="1">
    <citation type="journal article" date="2021" name="Genome Biol. Evol.">
        <title>A High-Quality Reference Genome for a Parasitic Bivalve with Doubly Uniparental Inheritance (Bivalvia: Unionida).</title>
        <authorList>
            <person name="Smith C.H."/>
        </authorList>
    </citation>
    <scope>NUCLEOTIDE SEQUENCE</scope>
    <source>
        <strain evidence="2">CHS0354</strain>
    </source>
</reference>
<proteinExistence type="predicted"/>
<evidence type="ECO:0000313" key="2">
    <source>
        <dbReference type="EMBL" id="KAK3591513.1"/>
    </source>
</evidence>
<dbReference type="Proteomes" id="UP001195483">
    <property type="component" value="Unassembled WGS sequence"/>
</dbReference>
<accession>A0AAE0SGY8</accession>
<reference evidence="2" key="2">
    <citation type="journal article" date="2021" name="Genome Biol. Evol.">
        <title>Developing a high-quality reference genome for a parasitic bivalve with doubly uniparental inheritance (Bivalvia: Unionida).</title>
        <authorList>
            <person name="Smith C.H."/>
        </authorList>
    </citation>
    <scope>NUCLEOTIDE SEQUENCE</scope>
    <source>
        <strain evidence="2">CHS0354</strain>
        <tissue evidence="2">Mantle</tissue>
    </source>
</reference>
<reference evidence="2" key="3">
    <citation type="submission" date="2023-05" db="EMBL/GenBank/DDBJ databases">
        <authorList>
            <person name="Smith C.H."/>
        </authorList>
    </citation>
    <scope>NUCLEOTIDE SEQUENCE</scope>
    <source>
        <strain evidence="2">CHS0354</strain>
        <tissue evidence="2">Mantle</tissue>
    </source>
</reference>
<dbReference type="Gene3D" id="3.40.390.10">
    <property type="entry name" value="Collagenase (Catalytic Domain)"/>
    <property type="match status" value="1"/>
</dbReference>
<dbReference type="InterPro" id="IPR024079">
    <property type="entry name" value="MetalloPept_cat_dom_sf"/>
</dbReference>